<proteinExistence type="predicted"/>
<evidence type="ECO:0000313" key="3">
    <source>
        <dbReference type="Proteomes" id="UP000185744"/>
    </source>
</evidence>
<evidence type="ECO:0000259" key="1">
    <source>
        <dbReference type="SMART" id="SM00670"/>
    </source>
</evidence>
<reference evidence="2" key="1">
    <citation type="submission" date="2016-12" db="EMBL/GenBank/DDBJ databases">
        <title>Discovery of methanogenic haloarchaea.</title>
        <authorList>
            <person name="Sorokin D.Y."/>
            <person name="Makarova K.S."/>
            <person name="Abbas B."/>
            <person name="Ferrer M."/>
            <person name="Golyshin P.N."/>
        </authorList>
    </citation>
    <scope>NUCLEOTIDE SEQUENCE [LARGE SCALE GENOMIC DNA]</scope>
    <source>
        <strain evidence="2">HMET1</strain>
    </source>
</reference>
<dbReference type="InterPro" id="IPR002850">
    <property type="entry name" value="PIN_toxin-like"/>
</dbReference>
<dbReference type="PANTHER" id="PTHR34610:SF3">
    <property type="entry name" value="SSL7007 PROTEIN"/>
    <property type="match status" value="1"/>
</dbReference>
<dbReference type="STRING" id="1903181.BTN85_0367"/>
<accession>A0A1Q6DU52</accession>
<dbReference type="Pfam" id="PF13470">
    <property type="entry name" value="PIN_3"/>
    <property type="match status" value="1"/>
</dbReference>
<dbReference type="EMBL" id="MSDW01000001">
    <property type="protein sequence ID" value="OKY77891.1"/>
    <property type="molecule type" value="Genomic_DNA"/>
</dbReference>
<dbReference type="SMART" id="SM00670">
    <property type="entry name" value="PINc"/>
    <property type="match status" value="1"/>
</dbReference>
<dbReference type="Proteomes" id="UP000185744">
    <property type="component" value="Unassembled WGS sequence"/>
</dbReference>
<dbReference type="Gene3D" id="3.40.50.1010">
    <property type="entry name" value="5'-nuclease"/>
    <property type="match status" value="1"/>
</dbReference>
<dbReference type="NCBIfam" id="TIGR00305">
    <property type="entry name" value="putative toxin-antitoxin system toxin component, PIN family"/>
    <property type="match status" value="1"/>
</dbReference>
<feature type="domain" description="PIN" evidence="1">
    <location>
        <begin position="3"/>
        <end position="116"/>
    </location>
</feature>
<dbReference type="InterPro" id="IPR002716">
    <property type="entry name" value="PIN_dom"/>
</dbReference>
<protein>
    <submittedName>
        <fullName evidence="2">PIN domain containing protein VapC</fullName>
    </submittedName>
</protein>
<comment type="caution">
    <text evidence="2">The sequence shown here is derived from an EMBL/GenBank/DDBJ whole genome shotgun (WGS) entry which is preliminary data.</text>
</comment>
<dbReference type="InterPro" id="IPR029060">
    <property type="entry name" value="PIN-like_dom_sf"/>
</dbReference>
<evidence type="ECO:0000313" key="2">
    <source>
        <dbReference type="EMBL" id="OKY77891.1"/>
    </source>
</evidence>
<keyword evidence="3" id="KW-1185">Reference proteome</keyword>
<dbReference type="AlphaFoldDB" id="A0A1Q6DU52"/>
<name>A0A1Q6DU52_METT1</name>
<gene>
    <name evidence="2" type="ORF">BTN85_0367</name>
</gene>
<sequence>MALRVVLDTNVLVSSFLGTGPPDKLMNKIEEREIISVTSLEIIEELKDVLDRDKIPVNEKEKELFLDRFLLLSEVVDPFDIDLDVVEEDQDDNKFLECALKGDCSYLVSGDSHLLDLKEFKGIKILDPRGFLEKTKKD</sequence>
<dbReference type="InParanoid" id="A0A1Q6DU52"/>
<organism evidence="2 3">
    <name type="scientific">Methanohalarchaeum thermophilum</name>
    <dbReference type="NCBI Taxonomy" id="1903181"/>
    <lineage>
        <taxon>Archaea</taxon>
        <taxon>Methanobacteriati</taxon>
        <taxon>Methanobacteriota</taxon>
        <taxon>Methanonatronarchaeia</taxon>
        <taxon>Methanonatronarchaeales</taxon>
        <taxon>Methanonatronarchaeaceae</taxon>
        <taxon>Candidatus Methanohalarchaeum</taxon>
    </lineage>
</organism>
<dbReference type="PANTHER" id="PTHR34610">
    <property type="entry name" value="SSL7007 PROTEIN"/>
    <property type="match status" value="1"/>
</dbReference>
<dbReference type="SUPFAM" id="SSF88723">
    <property type="entry name" value="PIN domain-like"/>
    <property type="match status" value="1"/>
</dbReference>